<evidence type="ECO:0000256" key="1">
    <source>
        <dbReference type="SAM" id="SignalP"/>
    </source>
</evidence>
<evidence type="ECO:0008006" key="4">
    <source>
        <dbReference type="Google" id="ProtNLM"/>
    </source>
</evidence>
<keyword evidence="3" id="KW-1185">Reference proteome</keyword>
<evidence type="ECO:0000313" key="2">
    <source>
        <dbReference type="EMBL" id="MFC7178646.1"/>
    </source>
</evidence>
<accession>A0ABW2FRY0</accession>
<dbReference type="RefSeq" id="WP_345709303.1">
    <property type="nucleotide sequence ID" value="NZ_BAABKV010000001.1"/>
</dbReference>
<dbReference type="Proteomes" id="UP001596435">
    <property type="component" value="Unassembled WGS sequence"/>
</dbReference>
<gene>
    <name evidence="2" type="ORF">ACFQMG_03590</name>
</gene>
<comment type="caution">
    <text evidence="2">The sequence shown here is derived from an EMBL/GenBank/DDBJ whole genome shotgun (WGS) entry which is preliminary data.</text>
</comment>
<feature type="chain" id="PRO_5046478950" description="Secreted protein" evidence="1">
    <location>
        <begin position="28"/>
        <end position="137"/>
    </location>
</feature>
<feature type="signal peptide" evidence="1">
    <location>
        <begin position="1"/>
        <end position="27"/>
    </location>
</feature>
<proteinExistence type="predicted"/>
<protein>
    <recommendedName>
        <fullName evidence="4">Secreted protein</fullName>
    </recommendedName>
</protein>
<keyword evidence="1" id="KW-0732">Signal</keyword>
<reference evidence="3" key="1">
    <citation type="journal article" date="2019" name="Int. J. Syst. Evol. Microbiol.">
        <title>The Global Catalogue of Microorganisms (GCM) 10K type strain sequencing project: providing services to taxonomists for standard genome sequencing and annotation.</title>
        <authorList>
            <consortium name="The Broad Institute Genomics Platform"/>
            <consortium name="The Broad Institute Genome Sequencing Center for Infectious Disease"/>
            <person name="Wu L."/>
            <person name="Ma J."/>
        </authorList>
    </citation>
    <scope>NUCLEOTIDE SEQUENCE [LARGE SCALE GENOMIC DNA]</scope>
    <source>
        <strain evidence="3">CGMCC 1.12859</strain>
    </source>
</reference>
<organism evidence="2 3">
    <name type="scientific">Kitasatospora paranensis</name>
    <dbReference type="NCBI Taxonomy" id="258053"/>
    <lineage>
        <taxon>Bacteria</taxon>
        <taxon>Bacillati</taxon>
        <taxon>Actinomycetota</taxon>
        <taxon>Actinomycetes</taxon>
        <taxon>Kitasatosporales</taxon>
        <taxon>Streptomycetaceae</taxon>
        <taxon>Kitasatospora</taxon>
    </lineage>
</organism>
<name>A0ABW2FRY0_9ACTN</name>
<sequence length="137" mass="14404">MSTFKRIAVTAAAAAALTLGIANPASALEINDFVGSADTCGYVGFTTNGDTFRFLDACSDGRGVRLQYTAPTKGLASTSDAKTTKDYTGGYTGIDWGNAYVYDKDFAEGACFYFRVGLEKGGSYISGSYGSWRLACA</sequence>
<dbReference type="EMBL" id="JBHTAJ010000005">
    <property type="protein sequence ID" value="MFC7178646.1"/>
    <property type="molecule type" value="Genomic_DNA"/>
</dbReference>
<evidence type="ECO:0000313" key="3">
    <source>
        <dbReference type="Proteomes" id="UP001596435"/>
    </source>
</evidence>